<sequence>MSAASIFGRGGTPVMTTLT</sequence>
<protein>
    <submittedName>
        <fullName evidence="1">Uncharacterized protein</fullName>
    </submittedName>
</protein>
<reference evidence="1" key="2">
    <citation type="journal article" date="2015" name="Fish Shellfish Immunol.">
        <title>Early steps in the European eel (Anguilla anguilla)-Vibrio vulnificus interaction in the gills: Role of the RtxA13 toxin.</title>
        <authorList>
            <person name="Callol A."/>
            <person name="Pajuelo D."/>
            <person name="Ebbesson L."/>
            <person name="Teles M."/>
            <person name="MacKenzie S."/>
            <person name="Amaro C."/>
        </authorList>
    </citation>
    <scope>NUCLEOTIDE SEQUENCE</scope>
</reference>
<dbReference type="AlphaFoldDB" id="A0A0E9RZR2"/>
<evidence type="ECO:0000313" key="1">
    <source>
        <dbReference type="EMBL" id="JAH34576.1"/>
    </source>
</evidence>
<accession>A0A0E9RZR2</accession>
<reference evidence="1" key="1">
    <citation type="submission" date="2014-11" db="EMBL/GenBank/DDBJ databases">
        <authorList>
            <person name="Amaro Gonzalez C."/>
        </authorList>
    </citation>
    <scope>NUCLEOTIDE SEQUENCE</scope>
</reference>
<proteinExistence type="predicted"/>
<organism evidence="1">
    <name type="scientific">Anguilla anguilla</name>
    <name type="common">European freshwater eel</name>
    <name type="synonym">Muraena anguilla</name>
    <dbReference type="NCBI Taxonomy" id="7936"/>
    <lineage>
        <taxon>Eukaryota</taxon>
        <taxon>Metazoa</taxon>
        <taxon>Chordata</taxon>
        <taxon>Craniata</taxon>
        <taxon>Vertebrata</taxon>
        <taxon>Euteleostomi</taxon>
        <taxon>Actinopterygii</taxon>
        <taxon>Neopterygii</taxon>
        <taxon>Teleostei</taxon>
        <taxon>Anguilliformes</taxon>
        <taxon>Anguillidae</taxon>
        <taxon>Anguilla</taxon>
    </lineage>
</organism>
<name>A0A0E9RZR2_ANGAN</name>
<dbReference type="EMBL" id="GBXM01074001">
    <property type="protein sequence ID" value="JAH34576.1"/>
    <property type="molecule type" value="Transcribed_RNA"/>
</dbReference>